<dbReference type="AlphaFoldDB" id="A0ABD1XMH1"/>
<comment type="caution">
    <text evidence="1">The sequence shown here is derived from an EMBL/GenBank/DDBJ whole genome shotgun (WGS) entry which is preliminary data.</text>
</comment>
<sequence length="80" mass="8959">MTHRDIAFPSTDAEFWRAWAGRSEDAVGLMEVQGVVLHLNVCLVWHAYPGVSRRISAVEILIPSGTIEVRVSQSVRFLHS</sequence>
<name>A0ABD1XMH1_9MARC</name>
<gene>
    <name evidence="1" type="ORF">R1flu_028721</name>
</gene>
<organism evidence="1 2">
    <name type="scientific">Riccia fluitans</name>
    <dbReference type="NCBI Taxonomy" id="41844"/>
    <lineage>
        <taxon>Eukaryota</taxon>
        <taxon>Viridiplantae</taxon>
        <taxon>Streptophyta</taxon>
        <taxon>Embryophyta</taxon>
        <taxon>Marchantiophyta</taxon>
        <taxon>Marchantiopsida</taxon>
        <taxon>Marchantiidae</taxon>
        <taxon>Marchantiales</taxon>
        <taxon>Ricciaceae</taxon>
        <taxon>Riccia</taxon>
    </lineage>
</organism>
<proteinExistence type="predicted"/>
<reference evidence="1 2" key="1">
    <citation type="submission" date="2024-09" db="EMBL/GenBank/DDBJ databases">
        <title>Chromosome-scale assembly of Riccia fluitans.</title>
        <authorList>
            <person name="Paukszto L."/>
            <person name="Sawicki J."/>
            <person name="Karawczyk K."/>
            <person name="Piernik-Szablinska J."/>
            <person name="Szczecinska M."/>
            <person name="Mazdziarz M."/>
        </authorList>
    </citation>
    <scope>NUCLEOTIDE SEQUENCE [LARGE SCALE GENOMIC DNA]</scope>
    <source>
        <strain evidence="1">Rf_01</strain>
        <tissue evidence="1">Aerial parts of the thallus</tissue>
    </source>
</reference>
<evidence type="ECO:0000313" key="1">
    <source>
        <dbReference type="EMBL" id="KAL2610148.1"/>
    </source>
</evidence>
<dbReference type="Proteomes" id="UP001605036">
    <property type="component" value="Unassembled WGS sequence"/>
</dbReference>
<protein>
    <submittedName>
        <fullName evidence="1">Uncharacterized protein</fullName>
    </submittedName>
</protein>
<keyword evidence="2" id="KW-1185">Reference proteome</keyword>
<evidence type="ECO:0000313" key="2">
    <source>
        <dbReference type="Proteomes" id="UP001605036"/>
    </source>
</evidence>
<accession>A0ABD1XMH1</accession>
<dbReference type="EMBL" id="JBHFFA010000008">
    <property type="protein sequence ID" value="KAL2610148.1"/>
    <property type="molecule type" value="Genomic_DNA"/>
</dbReference>